<evidence type="ECO:0000313" key="2">
    <source>
        <dbReference type="Proteomes" id="UP000005387"/>
    </source>
</evidence>
<sequence>MSYTRWTIVTLLLSTLLLVLVGSFNYVVDPYGIYHFSGSDYNYQKSKDSDPYLIKAYQGKKYKPEAIVLGTSRSMRLNPPTIKSLTGETAYGLGVPAATPYIDLKYLEYAIRVDPNLKTVFLGLDFEVFNESFPTHANFNEKRLKSFIYLQDFFSSLLSEKALKDSRKVLIDNYYKTTTYTENRFLGDGSFDETLVFPPNTDQETLQALPTTYQLSLDSLDDVKQIKRLCDANGLRLYMYISPVHAILLETFWQNSLWNQFEEWKRQLVQIAPVWDFSGYHDISMSPLKHSSHYNDLSHFSKQVGDLILYRMLNKETDKVPAYFGISLTPDNIESNLAILRSNRSLWPERGKNLLQLLTKN</sequence>
<dbReference type="eggNOG" id="ENOG5032WKH">
    <property type="taxonomic scope" value="Bacteria"/>
</dbReference>
<proteinExistence type="predicted"/>
<protein>
    <recommendedName>
        <fullName evidence="3">DUF1574 domain-containing protein</fullName>
    </recommendedName>
</protein>
<dbReference type="STRING" id="717606.PaecuDRAFT_2405"/>
<accession>E0I9R8</accession>
<evidence type="ECO:0000313" key="1">
    <source>
        <dbReference type="EMBL" id="EFM11152.1"/>
    </source>
</evidence>
<keyword evidence="2" id="KW-1185">Reference proteome</keyword>
<gene>
    <name evidence="1" type="ORF">PaecuDRAFT_2405</name>
</gene>
<dbReference type="AlphaFoldDB" id="E0I9R8"/>
<dbReference type="OrthoDB" id="996097at2"/>
<dbReference type="EMBL" id="AEDD01000005">
    <property type="protein sequence ID" value="EFM11152.1"/>
    <property type="molecule type" value="Genomic_DNA"/>
</dbReference>
<dbReference type="Proteomes" id="UP000005387">
    <property type="component" value="Unassembled WGS sequence"/>
</dbReference>
<organism evidence="1 2">
    <name type="scientific">Paenibacillus curdlanolyticus YK9</name>
    <dbReference type="NCBI Taxonomy" id="717606"/>
    <lineage>
        <taxon>Bacteria</taxon>
        <taxon>Bacillati</taxon>
        <taxon>Bacillota</taxon>
        <taxon>Bacilli</taxon>
        <taxon>Bacillales</taxon>
        <taxon>Paenibacillaceae</taxon>
        <taxon>Paenibacillus</taxon>
    </lineage>
</organism>
<reference evidence="1 2" key="1">
    <citation type="submission" date="2010-07" db="EMBL/GenBank/DDBJ databases">
        <title>The draft genome of Paenibacillus curdlanolyticus YK9.</title>
        <authorList>
            <consortium name="US DOE Joint Genome Institute (JGI-PGF)"/>
            <person name="Lucas S."/>
            <person name="Copeland A."/>
            <person name="Lapidus A."/>
            <person name="Cheng J.-F."/>
            <person name="Bruce D."/>
            <person name="Goodwin L."/>
            <person name="Pitluck S."/>
            <person name="Land M.L."/>
            <person name="Hauser L."/>
            <person name="Chang Y.-J."/>
            <person name="Jeffries C."/>
            <person name="Anderson I.J."/>
            <person name="Johnson E."/>
            <person name="Loganathan U."/>
            <person name="Mulhopadhyay B."/>
            <person name="Kyrpides N."/>
            <person name="Woyke T.J."/>
        </authorList>
    </citation>
    <scope>NUCLEOTIDE SEQUENCE [LARGE SCALE GENOMIC DNA]</scope>
    <source>
        <strain evidence="1 2">YK9</strain>
    </source>
</reference>
<dbReference type="RefSeq" id="WP_006038399.1">
    <property type="nucleotide sequence ID" value="NZ_AEDD01000005.1"/>
</dbReference>
<evidence type="ECO:0008006" key="3">
    <source>
        <dbReference type="Google" id="ProtNLM"/>
    </source>
</evidence>
<name>E0I9R8_9BACL</name>